<evidence type="ECO:0000256" key="1">
    <source>
        <dbReference type="SAM" id="MobiDB-lite"/>
    </source>
</evidence>
<dbReference type="Proteomes" id="UP000499080">
    <property type="component" value="Unassembled WGS sequence"/>
</dbReference>
<keyword evidence="3" id="KW-1185">Reference proteome</keyword>
<name>A0A4Y2HW55_ARAVE</name>
<evidence type="ECO:0000313" key="2">
    <source>
        <dbReference type="EMBL" id="GBM69737.1"/>
    </source>
</evidence>
<reference evidence="2 3" key="1">
    <citation type="journal article" date="2019" name="Sci. Rep.">
        <title>Orb-weaving spider Araneus ventricosus genome elucidates the spidroin gene catalogue.</title>
        <authorList>
            <person name="Kono N."/>
            <person name="Nakamura H."/>
            <person name="Ohtoshi R."/>
            <person name="Moran D.A.P."/>
            <person name="Shinohara A."/>
            <person name="Yoshida Y."/>
            <person name="Fujiwara M."/>
            <person name="Mori M."/>
            <person name="Tomita M."/>
            <person name="Arakawa K."/>
        </authorList>
    </citation>
    <scope>NUCLEOTIDE SEQUENCE [LARGE SCALE GENOMIC DNA]</scope>
</reference>
<feature type="compositionally biased region" description="Basic and acidic residues" evidence="1">
    <location>
        <begin position="25"/>
        <end position="36"/>
    </location>
</feature>
<proteinExistence type="predicted"/>
<gene>
    <name evidence="2" type="ORF">AVEN_112106_1</name>
</gene>
<dbReference type="AlphaFoldDB" id="A0A4Y2HW55"/>
<dbReference type="EMBL" id="BGPR01183436">
    <property type="protein sequence ID" value="GBM69737.1"/>
    <property type="molecule type" value="Genomic_DNA"/>
</dbReference>
<protein>
    <submittedName>
        <fullName evidence="2">Uncharacterized protein</fullName>
    </submittedName>
</protein>
<accession>A0A4Y2HW55</accession>
<organism evidence="2 3">
    <name type="scientific">Araneus ventricosus</name>
    <name type="common">Orbweaver spider</name>
    <name type="synonym">Epeira ventricosa</name>
    <dbReference type="NCBI Taxonomy" id="182803"/>
    <lineage>
        <taxon>Eukaryota</taxon>
        <taxon>Metazoa</taxon>
        <taxon>Ecdysozoa</taxon>
        <taxon>Arthropoda</taxon>
        <taxon>Chelicerata</taxon>
        <taxon>Arachnida</taxon>
        <taxon>Araneae</taxon>
        <taxon>Araneomorphae</taxon>
        <taxon>Entelegynae</taxon>
        <taxon>Araneoidea</taxon>
        <taxon>Araneidae</taxon>
        <taxon>Araneus</taxon>
    </lineage>
</organism>
<sequence>MSRDIPTLDRLSDCASSVIKQMIRERHNNTRTERNTRKSYGASSSPFYSSVPCGVLTVSEHRCSDCSALQPVGALPIFIGGLFRAYFGLSAETAFFSITVFGHR</sequence>
<evidence type="ECO:0000313" key="3">
    <source>
        <dbReference type="Proteomes" id="UP000499080"/>
    </source>
</evidence>
<feature type="region of interest" description="Disordered" evidence="1">
    <location>
        <begin position="25"/>
        <end position="46"/>
    </location>
</feature>
<comment type="caution">
    <text evidence="2">The sequence shown here is derived from an EMBL/GenBank/DDBJ whole genome shotgun (WGS) entry which is preliminary data.</text>
</comment>